<reference evidence="1 2" key="1">
    <citation type="submission" date="2019-07" db="EMBL/GenBank/DDBJ databases">
        <title>Serratia strains were isolated from fresh produce.</title>
        <authorList>
            <person name="Cho G.-S."/>
            <person name="Stein M."/>
            <person name="Lee W."/>
            <person name="Suh S.H."/>
            <person name="Franz C.M.A.P."/>
        </authorList>
    </citation>
    <scope>NUCLEOTIDE SEQUENCE [LARGE SCALE GENOMIC DNA]</scope>
    <source>
        <strain evidence="1 2">S17</strain>
    </source>
</reference>
<gene>
    <name evidence="1" type="ORF">FOT63_17510</name>
</gene>
<evidence type="ECO:0000313" key="1">
    <source>
        <dbReference type="EMBL" id="TXE27430.1"/>
    </source>
</evidence>
<dbReference type="RefSeq" id="WP_147838609.1">
    <property type="nucleotide sequence ID" value="NZ_VOUP01000011.1"/>
</dbReference>
<name>A0A9X9G1W9_9GAMM</name>
<dbReference type="EMBL" id="VOUP01000011">
    <property type="protein sequence ID" value="TXE27430.1"/>
    <property type="molecule type" value="Genomic_DNA"/>
</dbReference>
<protein>
    <submittedName>
        <fullName evidence="1">Uncharacterized protein</fullName>
    </submittedName>
</protein>
<dbReference type="AlphaFoldDB" id="A0A9X9G1W9"/>
<dbReference type="Proteomes" id="UP000321307">
    <property type="component" value="Unassembled WGS sequence"/>
</dbReference>
<evidence type="ECO:0000313" key="2">
    <source>
        <dbReference type="Proteomes" id="UP000321307"/>
    </source>
</evidence>
<sequence>MITIGVSNGSPASRGLDKSANRSLIVGKEIIADSAGFLRHYLFIGMSKYVGGIYFLPSEPFPYYYFCAKSGDHTPSLNLNDRPLYRSR</sequence>
<proteinExistence type="predicted"/>
<accession>A0A9X9G1W9</accession>
<comment type="caution">
    <text evidence="1">The sequence shown here is derived from an EMBL/GenBank/DDBJ whole genome shotgun (WGS) entry which is preliminary data.</text>
</comment>
<organism evidence="1 2">
    <name type="scientific">Serratia ureilytica</name>
    <dbReference type="NCBI Taxonomy" id="300181"/>
    <lineage>
        <taxon>Bacteria</taxon>
        <taxon>Pseudomonadati</taxon>
        <taxon>Pseudomonadota</taxon>
        <taxon>Gammaproteobacteria</taxon>
        <taxon>Enterobacterales</taxon>
        <taxon>Yersiniaceae</taxon>
        <taxon>Serratia</taxon>
    </lineage>
</organism>